<evidence type="ECO:0000256" key="3">
    <source>
        <dbReference type="ARBA" id="ARBA00022448"/>
    </source>
</evidence>
<gene>
    <name evidence="12" type="primary">SLC40A1</name>
</gene>
<keyword evidence="8" id="KW-0408">Iron</keyword>
<dbReference type="PANTHER" id="PTHR11660:SF47">
    <property type="entry name" value="SOLUTE CARRIER FAMILY 40 MEMBER 1"/>
    <property type="match status" value="1"/>
</dbReference>
<accession>A0A2K6MNF1</accession>
<sequence length="631" mass="69068">MPDRRPPNGFIWTGTDPGTQLGQPVFLRCYLQFLALRLTSTSARAAAAAEEPAGSPSVMTRAGDHNRQRGCCGSLADYLTSAKFLLYLGHSLSTWGDRMWHFAVSVFLVELYGNSLLLTAVYGLVVAGSVLVLGAIIGDWVDKNARLKVAQTSLVVQNVSVILCGIILMMVFLHKHELLTMYHGWVLTSCYILIITIANIANLASTATAITIQRDWIVVVAGEDRSKLANMNATIRRIDQLTNILAPMAVGQIMTFGSPVIGCGFISGWNLVSMCVEYFLLWKVYQKTPALAVKAAFKEEETELKQLNLHKDTEPKPLEGTHLMGVKDSNIHELEQEQEPTCASQMAEPFRTFRDGWVSYYNQPVFLAGMGLAFLYMTVLGFDCITTGYAYTQGLSGSILSILMGASAITGIMGTVAFTWLRRKCGLVRTGLISGLAQLSCLILCVISVFMPGSPLDLSVSPFEDIRSRFIQGESITPTKIPETIITTEIYMSNGSNSANIIPETSPESVPIISVSLLFAGVIAARIGLWSFDLTVTQLLQENVIESERGIINGVQNSMNYLLDLLHFIMVILAPNPEAFGLLVLISVSFVAMGHIMYFRFAHNTLGNKLFACGPDAKEVRKENQTNTSVV</sequence>
<feature type="transmembrane region" description="Helical" evidence="11">
    <location>
        <begin position="579"/>
        <end position="599"/>
    </location>
</feature>
<feature type="transmembrane region" description="Helical" evidence="11">
    <location>
        <begin position="116"/>
        <end position="141"/>
    </location>
</feature>
<evidence type="ECO:0000256" key="1">
    <source>
        <dbReference type="ARBA" id="ARBA00004554"/>
    </source>
</evidence>
<dbReference type="InterPro" id="IPR036259">
    <property type="entry name" value="MFS_trans_sf"/>
</dbReference>
<evidence type="ECO:0000256" key="8">
    <source>
        <dbReference type="ARBA" id="ARBA00023004"/>
    </source>
</evidence>
<evidence type="ECO:0000256" key="7">
    <source>
        <dbReference type="ARBA" id="ARBA00022989"/>
    </source>
</evidence>
<evidence type="ECO:0000256" key="5">
    <source>
        <dbReference type="ARBA" id="ARBA00022692"/>
    </source>
</evidence>
<reference evidence="12" key="3">
    <citation type="submission" date="2025-09" db="UniProtKB">
        <authorList>
            <consortium name="Ensembl"/>
        </authorList>
    </citation>
    <scope>IDENTIFICATION</scope>
</reference>
<dbReference type="CDD" id="cd17480">
    <property type="entry name" value="MFS_SLC40A1_like"/>
    <property type="match status" value="1"/>
</dbReference>
<dbReference type="Pfam" id="PF06963">
    <property type="entry name" value="FPN1"/>
    <property type="match status" value="1"/>
</dbReference>
<dbReference type="GO" id="GO:0017046">
    <property type="term" value="F:peptide hormone binding"/>
    <property type="evidence" value="ECO:0007669"/>
    <property type="project" value="Ensembl"/>
</dbReference>
<evidence type="ECO:0000256" key="2">
    <source>
        <dbReference type="ARBA" id="ARBA00006279"/>
    </source>
</evidence>
<keyword evidence="7 11" id="KW-1133">Transmembrane helix</keyword>
<evidence type="ECO:0000256" key="9">
    <source>
        <dbReference type="ARBA" id="ARBA00023065"/>
    </source>
</evidence>
<evidence type="ECO:0000256" key="11">
    <source>
        <dbReference type="RuleBase" id="RU365065"/>
    </source>
</evidence>
<feature type="transmembrane region" description="Helical" evidence="11">
    <location>
        <begin position="510"/>
        <end position="529"/>
    </location>
</feature>
<dbReference type="SUPFAM" id="SSF103473">
    <property type="entry name" value="MFS general substrate transporter"/>
    <property type="match status" value="1"/>
</dbReference>
<comment type="similarity">
    <text evidence="2 11">Belongs to the ferroportin (FP) (TC 2.A.100) family. SLC40A subfamily.</text>
</comment>
<dbReference type="GO" id="GO:0006879">
    <property type="term" value="P:intracellular iron ion homeostasis"/>
    <property type="evidence" value="ECO:0007669"/>
    <property type="project" value="Ensembl"/>
</dbReference>
<evidence type="ECO:0000256" key="4">
    <source>
        <dbReference type="ARBA" id="ARBA00022475"/>
    </source>
</evidence>
<keyword evidence="5 11" id="KW-0812">Transmembrane</keyword>
<feature type="transmembrane region" description="Helical" evidence="11">
    <location>
        <begin position="153"/>
        <end position="173"/>
    </location>
</feature>
<dbReference type="GO" id="GO:0015093">
    <property type="term" value="F:ferrous iron transmembrane transporter activity"/>
    <property type="evidence" value="ECO:0007669"/>
    <property type="project" value="Ensembl"/>
</dbReference>
<name>A0A2K6MNF1_RHIBE</name>
<keyword evidence="3 11" id="KW-0813">Transport</keyword>
<dbReference type="Ensembl" id="ENSRBIT00000061327.1">
    <property type="protein sequence ID" value="ENSRBIP00000037314.1"/>
    <property type="gene ID" value="ENSRBIG00000042246.1"/>
</dbReference>
<protein>
    <recommendedName>
        <fullName evidence="11">Solute carrier family 40 member</fullName>
    </recommendedName>
</protein>
<organism evidence="12 13">
    <name type="scientific">Rhinopithecus bieti</name>
    <name type="common">Black snub-nosed monkey</name>
    <name type="synonym">Pygathrix bieti</name>
    <dbReference type="NCBI Taxonomy" id="61621"/>
    <lineage>
        <taxon>Eukaryota</taxon>
        <taxon>Metazoa</taxon>
        <taxon>Chordata</taxon>
        <taxon>Craniata</taxon>
        <taxon>Vertebrata</taxon>
        <taxon>Euteleostomi</taxon>
        <taxon>Mammalia</taxon>
        <taxon>Eutheria</taxon>
        <taxon>Euarchontoglires</taxon>
        <taxon>Primates</taxon>
        <taxon>Haplorrhini</taxon>
        <taxon>Catarrhini</taxon>
        <taxon>Cercopithecidae</taxon>
        <taxon>Colobinae</taxon>
        <taxon>Rhinopithecus</taxon>
    </lineage>
</organism>
<keyword evidence="10 11" id="KW-0472">Membrane</keyword>
<keyword evidence="9 11" id="KW-0406">Ion transport</keyword>
<dbReference type="GO" id="GO:0046872">
    <property type="term" value="F:metal ion binding"/>
    <property type="evidence" value="ECO:0007669"/>
    <property type="project" value="UniProtKB-KW"/>
</dbReference>
<keyword evidence="13" id="KW-1185">Reference proteome</keyword>
<keyword evidence="6" id="KW-0479">Metal-binding</keyword>
<feature type="transmembrane region" description="Helical" evidence="11">
    <location>
        <begin position="432"/>
        <end position="451"/>
    </location>
</feature>
<dbReference type="AlphaFoldDB" id="A0A2K6MNF1"/>
<proteinExistence type="inferred from homology"/>
<evidence type="ECO:0000256" key="6">
    <source>
        <dbReference type="ARBA" id="ARBA00022723"/>
    </source>
</evidence>
<reference evidence="12" key="2">
    <citation type="submission" date="2025-08" db="UniProtKB">
        <authorList>
            <consortium name="Ensembl"/>
        </authorList>
    </citation>
    <scope>IDENTIFICATION</scope>
</reference>
<reference evidence="12 13" key="1">
    <citation type="submission" date="2016-06" db="EMBL/GenBank/DDBJ databases">
        <title>Genome of Rhinopithecus bieti.</title>
        <authorList>
            <person name="Wu"/>
            <person name="C.-I. and Zhang"/>
            <person name="Y."/>
        </authorList>
    </citation>
    <scope>NUCLEOTIDE SEQUENCE</scope>
</reference>
<dbReference type="GO" id="GO:0005654">
    <property type="term" value="C:nucleoplasm"/>
    <property type="evidence" value="ECO:0007669"/>
    <property type="project" value="Ensembl"/>
</dbReference>
<dbReference type="STRING" id="61621.ENSRBIP00000037314"/>
<evidence type="ECO:0000256" key="10">
    <source>
        <dbReference type="ARBA" id="ARBA00023136"/>
    </source>
</evidence>
<evidence type="ECO:0000313" key="12">
    <source>
        <dbReference type="Ensembl" id="ENSRBIP00000037314.1"/>
    </source>
</evidence>
<dbReference type="InterPro" id="IPR009716">
    <property type="entry name" value="Ferroportin-1"/>
</dbReference>
<dbReference type="GO" id="GO:0016323">
    <property type="term" value="C:basolateral plasma membrane"/>
    <property type="evidence" value="ECO:0007669"/>
    <property type="project" value="UniProtKB-SubCell"/>
</dbReference>
<comment type="function">
    <text evidence="11">May be involved in iron transport and iron homeostasis.</text>
</comment>
<comment type="subcellular location">
    <subcellularLocation>
        <location evidence="1">Basolateral cell membrane</location>
        <topology evidence="1">Multi-pass membrane protein</topology>
    </subcellularLocation>
    <subcellularLocation>
        <location evidence="11">Membrane</location>
        <topology evidence="11">Multi-pass membrane protein</topology>
    </subcellularLocation>
</comment>
<keyword evidence="4" id="KW-1003">Cell membrane</keyword>
<dbReference type="GO" id="GO:0005829">
    <property type="term" value="C:cytosol"/>
    <property type="evidence" value="ECO:0007669"/>
    <property type="project" value="Ensembl"/>
</dbReference>
<feature type="transmembrane region" description="Helical" evidence="11">
    <location>
        <begin position="397"/>
        <end position="420"/>
    </location>
</feature>
<feature type="transmembrane region" description="Helical" evidence="11">
    <location>
        <begin position="365"/>
        <end position="391"/>
    </location>
</feature>
<dbReference type="PANTHER" id="PTHR11660">
    <property type="entry name" value="SOLUTE CARRIER FAMILY 40 MEMBER"/>
    <property type="match status" value="1"/>
</dbReference>
<dbReference type="Gene3D" id="1.20.1250.20">
    <property type="entry name" value="MFS general substrate transporter like domains"/>
    <property type="match status" value="1"/>
</dbReference>
<comment type="caution">
    <text evidence="11">Lacks conserved residue(s) required for the propagation of feature annotation.</text>
</comment>
<dbReference type="Proteomes" id="UP000233180">
    <property type="component" value="Unassembled WGS sequence"/>
</dbReference>
<evidence type="ECO:0000313" key="13">
    <source>
        <dbReference type="Proteomes" id="UP000233180"/>
    </source>
</evidence>
<dbReference type="OMA" id="VAMGHVM"/>
<feature type="transmembrane region" description="Helical" evidence="11">
    <location>
        <begin position="185"/>
        <end position="204"/>
    </location>
</feature>
<dbReference type="GeneTree" id="ENSGT00390000015143"/>